<dbReference type="AlphaFoldDB" id="A0AAE1YFH2"/>
<gene>
    <name evidence="1" type="ORF">Salat_1233000</name>
</gene>
<proteinExistence type="predicted"/>
<reference evidence="1" key="2">
    <citation type="journal article" date="2024" name="Plant">
        <title>Genomic evolution and insights into agronomic trait innovations of Sesamum species.</title>
        <authorList>
            <person name="Miao H."/>
            <person name="Wang L."/>
            <person name="Qu L."/>
            <person name="Liu H."/>
            <person name="Sun Y."/>
            <person name="Le M."/>
            <person name="Wang Q."/>
            <person name="Wei S."/>
            <person name="Zheng Y."/>
            <person name="Lin W."/>
            <person name="Duan Y."/>
            <person name="Cao H."/>
            <person name="Xiong S."/>
            <person name="Wang X."/>
            <person name="Wei L."/>
            <person name="Li C."/>
            <person name="Ma Q."/>
            <person name="Ju M."/>
            <person name="Zhao R."/>
            <person name="Li G."/>
            <person name="Mu C."/>
            <person name="Tian Q."/>
            <person name="Mei H."/>
            <person name="Zhang T."/>
            <person name="Gao T."/>
            <person name="Zhang H."/>
        </authorList>
    </citation>
    <scope>NUCLEOTIDE SEQUENCE</scope>
    <source>
        <strain evidence="1">3651</strain>
    </source>
</reference>
<keyword evidence="2" id="KW-1185">Reference proteome</keyword>
<name>A0AAE1YFH2_9LAMI</name>
<evidence type="ECO:0000313" key="1">
    <source>
        <dbReference type="EMBL" id="KAK4429326.1"/>
    </source>
</evidence>
<sequence>MNEGCEMEFTCFTSEAPLFDECKHHNVVQQIRRQDECILLELHHRRVGSERRLRRSPQGVLLYAQVRPQTQPFNFSLRDKVVLCPLRPCIRKASPPASIRLWLWF</sequence>
<accession>A0AAE1YFH2</accession>
<reference evidence="1" key="1">
    <citation type="submission" date="2020-06" db="EMBL/GenBank/DDBJ databases">
        <authorList>
            <person name="Li T."/>
            <person name="Hu X."/>
            <person name="Zhang T."/>
            <person name="Song X."/>
            <person name="Zhang H."/>
            <person name="Dai N."/>
            <person name="Sheng W."/>
            <person name="Hou X."/>
            <person name="Wei L."/>
        </authorList>
    </citation>
    <scope>NUCLEOTIDE SEQUENCE</scope>
    <source>
        <strain evidence="1">3651</strain>
        <tissue evidence="1">Leaf</tissue>
    </source>
</reference>
<dbReference type="EMBL" id="JACGWO010000004">
    <property type="protein sequence ID" value="KAK4429326.1"/>
    <property type="molecule type" value="Genomic_DNA"/>
</dbReference>
<evidence type="ECO:0000313" key="2">
    <source>
        <dbReference type="Proteomes" id="UP001293254"/>
    </source>
</evidence>
<protein>
    <submittedName>
        <fullName evidence="1">Uncharacterized protein</fullName>
    </submittedName>
</protein>
<dbReference type="Proteomes" id="UP001293254">
    <property type="component" value="Unassembled WGS sequence"/>
</dbReference>
<comment type="caution">
    <text evidence="1">The sequence shown here is derived from an EMBL/GenBank/DDBJ whole genome shotgun (WGS) entry which is preliminary data.</text>
</comment>
<organism evidence="1 2">
    <name type="scientific">Sesamum alatum</name>
    <dbReference type="NCBI Taxonomy" id="300844"/>
    <lineage>
        <taxon>Eukaryota</taxon>
        <taxon>Viridiplantae</taxon>
        <taxon>Streptophyta</taxon>
        <taxon>Embryophyta</taxon>
        <taxon>Tracheophyta</taxon>
        <taxon>Spermatophyta</taxon>
        <taxon>Magnoliopsida</taxon>
        <taxon>eudicotyledons</taxon>
        <taxon>Gunneridae</taxon>
        <taxon>Pentapetalae</taxon>
        <taxon>asterids</taxon>
        <taxon>lamiids</taxon>
        <taxon>Lamiales</taxon>
        <taxon>Pedaliaceae</taxon>
        <taxon>Sesamum</taxon>
    </lineage>
</organism>